<comment type="caution">
    <text evidence="4">The sequence shown here is derived from an EMBL/GenBank/DDBJ whole genome shotgun (WGS) entry which is preliminary data.</text>
</comment>
<dbReference type="CDD" id="cd06974">
    <property type="entry name" value="TerD_like"/>
    <property type="match status" value="1"/>
</dbReference>
<dbReference type="PANTHER" id="PTHR32097:SF4">
    <property type="entry name" value="GENERAL STRESS PROTEIN 16U"/>
    <property type="match status" value="1"/>
</dbReference>
<dbReference type="Pfam" id="PF02342">
    <property type="entry name" value="TerD"/>
    <property type="match status" value="1"/>
</dbReference>
<feature type="compositionally biased region" description="Polar residues" evidence="2">
    <location>
        <begin position="1"/>
        <end position="18"/>
    </location>
</feature>
<dbReference type="Gene3D" id="2.60.60.30">
    <property type="entry name" value="sav2460 like domains"/>
    <property type="match status" value="1"/>
</dbReference>
<feature type="domain" description="TerD" evidence="3">
    <location>
        <begin position="8"/>
        <end position="175"/>
    </location>
</feature>
<evidence type="ECO:0000259" key="3">
    <source>
        <dbReference type="Pfam" id="PF02342"/>
    </source>
</evidence>
<feature type="region of interest" description="Disordered" evidence="2">
    <location>
        <begin position="1"/>
        <end position="21"/>
    </location>
</feature>
<organism evidence="4 5">
    <name type="scientific">Streptomyces milbemycinicus</name>
    <dbReference type="NCBI Taxonomy" id="476552"/>
    <lineage>
        <taxon>Bacteria</taxon>
        <taxon>Bacillati</taxon>
        <taxon>Actinomycetota</taxon>
        <taxon>Actinomycetes</taxon>
        <taxon>Kitasatosporales</taxon>
        <taxon>Streptomycetaceae</taxon>
        <taxon>Streptomyces</taxon>
    </lineage>
</organism>
<gene>
    <name evidence="4" type="ORF">ACI2L5_00620</name>
</gene>
<comment type="similarity">
    <text evidence="1">Belongs to the CAPAB/TerDEXZ family.</text>
</comment>
<evidence type="ECO:0000313" key="4">
    <source>
        <dbReference type="EMBL" id="MFK4263432.1"/>
    </source>
</evidence>
<evidence type="ECO:0000256" key="1">
    <source>
        <dbReference type="ARBA" id="ARBA00008775"/>
    </source>
</evidence>
<dbReference type="RefSeq" id="WP_358642995.1">
    <property type="nucleotide sequence ID" value="NZ_JBFAEV010000024.1"/>
</dbReference>
<dbReference type="InterPro" id="IPR051324">
    <property type="entry name" value="Stress/Tellurium_Resist"/>
</dbReference>
<dbReference type="InterPro" id="IPR003325">
    <property type="entry name" value="TerD"/>
</dbReference>
<protein>
    <submittedName>
        <fullName evidence="4">TerD family protein</fullName>
    </submittedName>
</protein>
<name>A0ABW8LBX5_9ACTN</name>
<proteinExistence type="inferred from homology"/>
<dbReference type="Proteomes" id="UP001620295">
    <property type="component" value="Unassembled WGS sequence"/>
</dbReference>
<dbReference type="EMBL" id="JBJDQH010000001">
    <property type="protein sequence ID" value="MFK4263432.1"/>
    <property type="molecule type" value="Genomic_DNA"/>
</dbReference>
<evidence type="ECO:0000313" key="5">
    <source>
        <dbReference type="Proteomes" id="UP001620295"/>
    </source>
</evidence>
<accession>A0ABW8LBX5</accession>
<dbReference type="PANTHER" id="PTHR32097">
    <property type="entry name" value="CAMP-BINDING PROTEIN 1-RELATED"/>
    <property type="match status" value="1"/>
</dbReference>
<sequence>MRGNSVRINSGKGSQVTGLNKGPSKVQVALKWDPSPLGQPAHDLDIIAGTYTAADPYGEPAYLVHFDRRSPDGTITLNRDSQTGQGLGADEVMTLELERLSPSYTRVVVGVAIQQGGGPKTFSDVANCSFRIADGITELVNSGFVGALGAKAATVAEFIRNDSGEWQFHEGIRGFDADPDEFGGLMGRAYS</sequence>
<evidence type="ECO:0000256" key="2">
    <source>
        <dbReference type="SAM" id="MobiDB-lite"/>
    </source>
</evidence>
<keyword evidence="5" id="KW-1185">Reference proteome</keyword>
<reference evidence="4 5" key="1">
    <citation type="submission" date="2024-11" db="EMBL/GenBank/DDBJ databases">
        <title>The Natural Products Discovery Center: Release of the First 8490 Sequenced Strains for Exploring Actinobacteria Biosynthetic Diversity.</title>
        <authorList>
            <person name="Kalkreuter E."/>
            <person name="Kautsar S.A."/>
            <person name="Yang D."/>
            <person name="Bader C.D."/>
            <person name="Teijaro C.N."/>
            <person name="Fluegel L."/>
            <person name="Davis C.M."/>
            <person name="Simpson J.R."/>
            <person name="Lauterbach L."/>
            <person name="Steele A.D."/>
            <person name="Gui C."/>
            <person name="Meng S."/>
            <person name="Li G."/>
            <person name="Viehrig K."/>
            <person name="Ye F."/>
            <person name="Su P."/>
            <person name="Kiefer A.F."/>
            <person name="Nichols A."/>
            <person name="Cepeda A.J."/>
            <person name="Yan W."/>
            <person name="Fan B."/>
            <person name="Jiang Y."/>
            <person name="Adhikari A."/>
            <person name="Zheng C.-J."/>
            <person name="Schuster L."/>
            <person name="Cowan T.M."/>
            <person name="Smanski M.J."/>
            <person name="Chevrette M.G."/>
            <person name="De Carvalho L.P.S."/>
            <person name="Shen B."/>
        </authorList>
    </citation>
    <scope>NUCLEOTIDE SEQUENCE [LARGE SCALE GENOMIC DNA]</scope>
    <source>
        <strain evidence="4 5">NPDC020863</strain>
    </source>
</reference>